<evidence type="ECO:0008006" key="3">
    <source>
        <dbReference type="Google" id="ProtNLM"/>
    </source>
</evidence>
<dbReference type="EMBL" id="ANJA01001206">
    <property type="protein sequence ID" value="ETO78520.1"/>
    <property type="molecule type" value="Genomic_DNA"/>
</dbReference>
<evidence type="ECO:0000313" key="2">
    <source>
        <dbReference type="Proteomes" id="UP000028582"/>
    </source>
</evidence>
<proteinExistence type="predicted"/>
<dbReference type="Proteomes" id="UP000028582">
    <property type="component" value="Unassembled WGS sequence"/>
</dbReference>
<reference evidence="1 2" key="1">
    <citation type="submission" date="2013-11" db="EMBL/GenBank/DDBJ databases">
        <title>The Genome Sequence of Phytophthora parasitica P1976.</title>
        <authorList>
            <consortium name="The Broad Institute Genomics Platform"/>
            <person name="Russ C."/>
            <person name="Tyler B."/>
            <person name="Panabieres F."/>
            <person name="Shan W."/>
            <person name="Tripathy S."/>
            <person name="Grunwald N."/>
            <person name="Machado M."/>
            <person name="Johnson C.S."/>
            <person name="Walker B."/>
            <person name="Young S."/>
            <person name="Zeng Q."/>
            <person name="Gargeya S."/>
            <person name="Fitzgerald M."/>
            <person name="Haas B."/>
            <person name="Abouelleil A."/>
            <person name="Allen A.W."/>
            <person name="Alvarado L."/>
            <person name="Arachchi H.M."/>
            <person name="Berlin A.M."/>
            <person name="Chapman S.B."/>
            <person name="Gainer-Dewar J."/>
            <person name="Goldberg J."/>
            <person name="Griggs A."/>
            <person name="Gujja S."/>
            <person name="Hansen M."/>
            <person name="Howarth C."/>
            <person name="Imamovic A."/>
            <person name="Ireland A."/>
            <person name="Larimer J."/>
            <person name="McCowan C."/>
            <person name="Murphy C."/>
            <person name="Pearson M."/>
            <person name="Poon T.W."/>
            <person name="Priest M."/>
            <person name="Roberts A."/>
            <person name="Saif S."/>
            <person name="Shea T."/>
            <person name="Sisk P."/>
            <person name="Sykes S."/>
            <person name="Wortman J."/>
            <person name="Nusbaum C."/>
            <person name="Birren B."/>
        </authorList>
    </citation>
    <scope>NUCLEOTIDE SEQUENCE [LARGE SCALE GENOMIC DNA]</scope>
    <source>
        <strain evidence="1 2">P1976</strain>
    </source>
</reference>
<protein>
    <recommendedName>
        <fullName evidence="3">MULE transposase domain-containing protein</fullName>
    </recommendedName>
</protein>
<accession>A0A081AI09</accession>
<organism evidence="1 2">
    <name type="scientific">Phytophthora nicotianae P1976</name>
    <dbReference type="NCBI Taxonomy" id="1317066"/>
    <lineage>
        <taxon>Eukaryota</taxon>
        <taxon>Sar</taxon>
        <taxon>Stramenopiles</taxon>
        <taxon>Oomycota</taxon>
        <taxon>Peronosporomycetes</taxon>
        <taxon>Peronosporales</taxon>
        <taxon>Peronosporaceae</taxon>
        <taxon>Phytophthora</taxon>
    </lineage>
</organism>
<dbReference type="OrthoDB" id="116498at2759"/>
<sequence length="284" mass="32584">MLGYAAKYVLQIDTTYKLDQSGYPVLVIGFSDQSQSFDPLVMFVTFQQTGDLISIARQSVFDVFKGITGDYPDIRYCVAGADKAQYNVVMDTTSSKRSHNSNGALTYLMCFFHVVKNVADRVSSFPMEVVLLVFKHLCMIHYSRDSVGFNTRKEVALAEWKAYPVLDSFAAHFKKQWIDSPFSNWGCYHTNRICNDKQPRRAVQQRDQEGLLTRTLIKLVALAEQLFLMYRHRSRGTFVFTVESKPNRELHDLQISAKKMADLTSYSRTNTSWISFLMTQAKHT</sequence>
<gene>
    <name evidence="1" type="ORF">F444_06567</name>
</gene>
<evidence type="ECO:0000313" key="1">
    <source>
        <dbReference type="EMBL" id="ETO78520.1"/>
    </source>
</evidence>
<name>A0A081AI09_PHYNI</name>
<comment type="caution">
    <text evidence="1">The sequence shown here is derived from an EMBL/GenBank/DDBJ whole genome shotgun (WGS) entry which is preliminary data.</text>
</comment>
<dbReference type="AlphaFoldDB" id="A0A081AI09"/>